<name>A0A1B7NUW5_9EURO</name>
<keyword evidence="3" id="KW-1185">Reference proteome</keyword>
<sequence length="182" mass="20268">MCHGFSSRISQGGATVSLRPLNTEESEPRHNKAPFDYQVTLQEHRSVDKTGIHLFIKRPTDEPAAQGHVRPCPVETLRTYWIEIHRDGDLTPSKSRDTLPPLHRFPLQNLTQLEELQTSPSALASMELTTTSPEQNMGGQDNHCNSAQNLRLDACAMGVIGRRMSIVNETGMRVAEGVIGWN</sequence>
<dbReference type="EMBL" id="LGUA01000674">
    <property type="protein sequence ID" value="OAX80558.1"/>
    <property type="molecule type" value="Genomic_DNA"/>
</dbReference>
<evidence type="ECO:0000256" key="1">
    <source>
        <dbReference type="SAM" id="MobiDB-lite"/>
    </source>
</evidence>
<accession>A0A1B7NUW5</accession>
<dbReference type="AlphaFoldDB" id="A0A1B7NUW5"/>
<organism evidence="2 3">
    <name type="scientific">Emergomyces africanus</name>
    <dbReference type="NCBI Taxonomy" id="1955775"/>
    <lineage>
        <taxon>Eukaryota</taxon>
        <taxon>Fungi</taxon>
        <taxon>Dikarya</taxon>
        <taxon>Ascomycota</taxon>
        <taxon>Pezizomycotina</taxon>
        <taxon>Eurotiomycetes</taxon>
        <taxon>Eurotiomycetidae</taxon>
        <taxon>Onygenales</taxon>
        <taxon>Ajellomycetaceae</taxon>
        <taxon>Emergomyces</taxon>
    </lineage>
</organism>
<comment type="caution">
    <text evidence="2">The sequence shown here is derived from an EMBL/GenBank/DDBJ whole genome shotgun (WGS) entry which is preliminary data.</text>
</comment>
<evidence type="ECO:0000313" key="3">
    <source>
        <dbReference type="Proteomes" id="UP000091918"/>
    </source>
</evidence>
<proteinExistence type="predicted"/>
<dbReference type="Proteomes" id="UP000091918">
    <property type="component" value="Unassembled WGS sequence"/>
</dbReference>
<feature type="region of interest" description="Disordered" evidence="1">
    <location>
        <begin position="1"/>
        <end position="33"/>
    </location>
</feature>
<reference evidence="2 3" key="1">
    <citation type="submission" date="2015-07" db="EMBL/GenBank/DDBJ databases">
        <title>Emmonsia species relationships and genome sequence.</title>
        <authorList>
            <person name="Cuomo C.A."/>
            <person name="Schwartz I.S."/>
            <person name="Kenyon C."/>
            <person name="de Hoog G.S."/>
            <person name="Govender N.P."/>
            <person name="Botha A."/>
            <person name="Moreno L."/>
            <person name="de Vries M."/>
            <person name="Munoz J.F."/>
            <person name="Stielow J.B."/>
        </authorList>
    </citation>
    <scope>NUCLEOTIDE SEQUENCE [LARGE SCALE GENOMIC DNA]</scope>
    <source>
        <strain evidence="2 3">CBS 136260</strain>
    </source>
</reference>
<evidence type="ECO:0000313" key="2">
    <source>
        <dbReference type="EMBL" id="OAX80558.1"/>
    </source>
</evidence>
<gene>
    <name evidence="2" type="ORF">ACJ72_05112</name>
</gene>
<protein>
    <submittedName>
        <fullName evidence="2">Uncharacterized protein</fullName>
    </submittedName>
</protein>
<dbReference type="OrthoDB" id="4158189at2759"/>